<dbReference type="Pfam" id="PF00476">
    <property type="entry name" value="DNA_pol_A"/>
    <property type="match status" value="1"/>
</dbReference>
<dbReference type="GO" id="GO:0003887">
    <property type="term" value="F:DNA-directed DNA polymerase activity"/>
    <property type="evidence" value="ECO:0007669"/>
    <property type="project" value="UniProtKB-UniRule"/>
</dbReference>
<dbReference type="InterPro" id="IPR036279">
    <property type="entry name" value="5-3_exonuclease_C_sf"/>
</dbReference>
<evidence type="ECO:0000313" key="15">
    <source>
        <dbReference type="Proteomes" id="UP000177040"/>
    </source>
</evidence>
<feature type="domain" description="5'-3' exonuclease" evidence="12">
    <location>
        <begin position="6"/>
        <end position="275"/>
    </location>
</feature>
<dbReference type="FunFam" id="1.20.1060.10:FF:000001">
    <property type="entry name" value="DNA polymerase I"/>
    <property type="match status" value="1"/>
</dbReference>
<evidence type="ECO:0000259" key="13">
    <source>
        <dbReference type="SMART" id="SM00482"/>
    </source>
</evidence>
<evidence type="ECO:0000256" key="9">
    <source>
        <dbReference type="ARBA" id="ARBA00049244"/>
    </source>
</evidence>
<dbReference type="InterPro" id="IPR020046">
    <property type="entry name" value="5-3_exonucl_a-hlix_arch_N"/>
</dbReference>
<comment type="caution">
    <text evidence="14">The sequence shown here is derived from an EMBL/GenBank/DDBJ whole genome shotgun (WGS) entry which is preliminary data.</text>
</comment>
<dbReference type="InterPro" id="IPR043502">
    <property type="entry name" value="DNA/RNA_pol_sf"/>
</dbReference>
<keyword evidence="11" id="KW-0540">Nuclease</keyword>
<dbReference type="Pfam" id="PF02739">
    <property type="entry name" value="5_3_exonuc_N"/>
    <property type="match status" value="1"/>
</dbReference>
<dbReference type="Gene3D" id="3.40.50.1010">
    <property type="entry name" value="5'-nuclease"/>
    <property type="match status" value="1"/>
</dbReference>
<dbReference type="FunFam" id="1.10.150.20:FF:000003">
    <property type="entry name" value="DNA polymerase I"/>
    <property type="match status" value="1"/>
</dbReference>
<dbReference type="CDD" id="cd08637">
    <property type="entry name" value="DNA_pol_A_pol_I_C"/>
    <property type="match status" value="1"/>
</dbReference>
<dbReference type="EC" id="2.7.7.7" evidence="10 11"/>
<dbReference type="SMART" id="SM00475">
    <property type="entry name" value="53EXOc"/>
    <property type="match status" value="1"/>
</dbReference>
<protein>
    <recommendedName>
        <fullName evidence="10 11">DNA polymerase I</fullName>
        <ecNumber evidence="10 11">2.7.7.7</ecNumber>
    </recommendedName>
</protein>
<dbReference type="NCBIfam" id="TIGR00593">
    <property type="entry name" value="pola"/>
    <property type="match status" value="1"/>
</dbReference>
<dbReference type="InterPro" id="IPR012337">
    <property type="entry name" value="RNaseH-like_sf"/>
</dbReference>
<dbReference type="InterPro" id="IPR019760">
    <property type="entry name" value="DNA-dir_DNA_pol_A_CS"/>
</dbReference>
<dbReference type="PROSITE" id="PS00447">
    <property type="entry name" value="DNA_POLYMERASE_A"/>
    <property type="match status" value="1"/>
</dbReference>
<comment type="catalytic activity">
    <reaction evidence="9 11">
        <text>DNA(n) + a 2'-deoxyribonucleoside 5'-triphosphate = DNA(n+1) + diphosphate</text>
        <dbReference type="Rhea" id="RHEA:22508"/>
        <dbReference type="Rhea" id="RHEA-COMP:17339"/>
        <dbReference type="Rhea" id="RHEA-COMP:17340"/>
        <dbReference type="ChEBI" id="CHEBI:33019"/>
        <dbReference type="ChEBI" id="CHEBI:61560"/>
        <dbReference type="ChEBI" id="CHEBI:173112"/>
        <dbReference type="EC" id="2.7.7.7"/>
    </reaction>
</comment>
<dbReference type="SUPFAM" id="SSF53098">
    <property type="entry name" value="Ribonuclease H-like"/>
    <property type="match status" value="1"/>
</dbReference>
<dbReference type="InterPro" id="IPR036397">
    <property type="entry name" value="RNaseH_sf"/>
</dbReference>
<dbReference type="InterPro" id="IPR020045">
    <property type="entry name" value="DNA_polI_H3TH"/>
</dbReference>
<dbReference type="SUPFAM" id="SSF88723">
    <property type="entry name" value="PIN domain-like"/>
    <property type="match status" value="1"/>
</dbReference>
<keyword evidence="2 11" id="KW-0808">Transferase</keyword>
<keyword evidence="3 11" id="KW-0548">Nucleotidyltransferase</keyword>
<dbReference type="PANTHER" id="PTHR10133:SF27">
    <property type="entry name" value="DNA POLYMERASE NU"/>
    <property type="match status" value="1"/>
</dbReference>
<feature type="domain" description="DNA-directed DNA polymerase family A palm" evidence="13">
    <location>
        <begin position="652"/>
        <end position="860"/>
    </location>
</feature>
<dbReference type="InterPro" id="IPR002421">
    <property type="entry name" value="5-3_exonuclease"/>
</dbReference>
<dbReference type="PRINTS" id="PR00868">
    <property type="entry name" value="DNAPOLI"/>
</dbReference>
<evidence type="ECO:0000256" key="2">
    <source>
        <dbReference type="ARBA" id="ARBA00022679"/>
    </source>
</evidence>
<name>A0A1F6N3A2_9BACT</name>
<keyword evidence="7 11" id="KW-0238">DNA-binding</keyword>
<evidence type="ECO:0000256" key="3">
    <source>
        <dbReference type="ARBA" id="ARBA00022695"/>
    </source>
</evidence>
<dbReference type="Gene3D" id="1.20.1060.10">
    <property type="entry name" value="Taq DNA Polymerase, Chain T, domain 4"/>
    <property type="match status" value="1"/>
</dbReference>
<dbReference type="GO" id="GO:0006261">
    <property type="term" value="P:DNA-templated DNA replication"/>
    <property type="evidence" value="ECO:0007669"/>
    <property type="project" value="UniProtKB-UniRule"/>
</dbReference>
<evidence type="ECO:0000256" key="6">
    <source>
        <dbReference type="ARBA" id="ARBA00022932"/>
    </source>
</evidence>
<dbReference type="EMBL" id="MFQH01000011">
    <property type="protein sequence ID" value="OGH78399.1"/>
    <property type="molecule type" value="Genomic_DNA"/>
</dbReference>
<dbReference type="SUPFAM" id="SSF56672">
    <property type="entry name" value="DNA/RNA polymerases"/>
    <property type="match status" value="1"/>
</dbReference>
<evidence type="ECO:0000313" key="14">
    <source>
        <dbReference type="EMBL" id="OGH78399.1"/>
    </source>
</evidence>
<dbReference type="Gene3D" id="1.10.150.20">
    <property type="entry name" value="5' to 3' exonuclease, C-terminal subdomain"/>
    <property type="match status" value="2"/>
</dbReference>
<evidence type="ECO:0000256" key="10">
    <source>
        <dbReference type="NCBIfam" id="TIGR00593"/>
    </source>
</evidence>
<gene>
    <name evidence="11" type="primary">polA</name>
    <name evidence="14" type="ORF">A2983_02580</name>
</gene>
<dbReference type="NCBIfam" id="NF004397">
    <property type="entry name" value="PRK05755.1"/>
    <property type="match status" value="1"/>
</dbReference>
<dbReference type="InterPro" id="IPR029060">
    <property type="entry name" value="PIN-like_dom_sf"/>
</dbReference>
<keyword evidence="4 11" id="KW-0235">DNA replication</keyword>
<evidence type="ECO:0000256" key="5">
    <source>
        <dbReference type="ARBA" id="ARBA00022763"/>
    </source>
</evidence>
<dbReference type="GO" id="GO:0006302">
    <property type="term" value="P:double-strand break repair"/>
    <property type="evidence" value="ECO:0007669"/>
    <property type="project" value="TreeGrafter"/>
</dbReference>
<evidence type="ECO:0000256" key="8">
    <source>
        <dbReference type="ARBA" id="ARBA00023204"/>
    </source>
</evidence>
<dbReference type="InterPro" id="IPR008918">
    <property type="entry name" value="HhH2"/>
</dbReference>
<dbReference type="GO" id="GO:0008409">
    <property type="term" value="F:5'-3' exonuclease activity"/>
    <property type="evidence" value="ECO:0007669"/>
    <property type="project" value="UniProtKB-UniRule"/>
</dbReference>
<dbReference type="GO" id="GO:0003677">
    <property type="term" value="F:DNA binding"/>
    <property type="evidence" value="ECO:0007669"/>
    <property type="project" value="UniProtKB-UniRule"/>
</dbReference>
<accession>A0A1F6N3A2</accession>
<evidence type="ECO:0000259" key="12">
    <source>
        <dbReference type="SMART" id="SM00475"/>
    </source>
</evidence>
<reference evidence="14 15" key="1">
    <citation type="journal article" date="2016" name="Nat. Commun.">
        <title>Thousands of microbial genomes shed light on interconnected biogeochemical processes in an aquifer system.</title>
        <authorList>
            <person name="Anantharaman K."/>
            <person name="Brown C.T."/>
            <person name="Hug L.A."/>
            <person name="Sharon I."/>
            <person name="Castelle C.J."/>
            <person name="Probst A.J."/>
            <person name="Thomas B.C."/>
            <person name="Singh A."/>
            <person name="Wilkins M.J."/>
            <person name="Karaoz U."/>
            <person name="Brodie E.L."/>
            <person name="Williams K.H."/>
            <person name="Hubbard S.S."/>
            <person name="Banfield J.F."/>
        </authorList>
    </citation>
    <scope>NUCLEOTIDE SEQUENCE [LARGE SCALE GENOMIC DNA]</scope>
</reference>
<dbReference type="Gene3D" id="3.30.420.10">
    <property type="entry name" value="Ribonuclease H-like superfamily/Ribonuclease H"/>
    <property type="match status" value="1"/>
</dbReference>
<evidence type="ECO:0000256" key="1">
    <source>
        <dbReference type="ARBA" id="ARBA00007705"/>
    </source>
</evidence>
<dbReference type="InterPro" id="IPR002298">
    <property type="entry name" value="DNA_polymerase_A"/>
</dbReference>
<dbReference type="CDD" id="cd06140">
    <property type="entry name" value="DNA_polA_I_Bacillus_like_exo"/>
    <property type="match status" value="1"/>
</dbReference>
<keyword evidence="11" id="KW-0378">Hydrolase</keyword>
<dbReference type="FunFam" id="1.10.150.20:FF:000002">
    <property type="entry name" value="DNA polymerase I"/>
    <property type="match status" value="1"/>
</dbReference>
<dbReference type="PANTHER" id="PTHR10133">
    <property type="entry name" value="DNA POLYMERASE I"/>
    <property type="match status" value="1"/>
</dbReference>
<dbReference type="Gene3D" id="3.30.70.370">
    <property type="match status" value="1"/>
</dbReference>
<keyword evidence="5 11" id="KW-0227">DNA damage</keyword>
<dbReference type="AlphaFoldDB" id="A0A1F6N3A2"/>
<dbReference type="InterPro" id="IPR018320">
    <property type="entry name" value="DNA_polymerase_1"/>
</dbReference>
<dbReference type="CDD" id="cd09898">
    <property type="entry name" value="H3TH_53EXO"/>
    <property type="match status" value="1"/>
</dbReference>
<evidence type="ECO:0000256" key="4">
    <source>
        <dbReference type="ARBA" id="ARBA00022705"/>
    </source>
</evidence>
<dbReference type="CDD" id="cd09859">
    <property type="entry name" value="PIN_53EXO"/>
    <property type="match status" value="1"/>
</dbReference>
<dbReference type="SMART" id="SM00279">
    <property type="entry name" value="HhH2"/>
    <property type="match status" value="1"/>
</dbReference>
<evidence type="ECO:0000256" key="7">
    <source>
        <dbReference type="ARBA" id="ARBA00023125"/>
    </source>
</evidence>
<keyword evidence="6 11" id="KW-0239">DNA-directed DNA polymerase</keyword>
<dbReference type="Pfam" id="PF22619">
    <property type="entry name" value="DNA_polI_exo1"/>
    <property type="match status" value="1"/>
</dbReference>
<proteinExistence type="inferred from homology"/>
<keyword evidence="8 11" id="KW-0234">DNA repair</keyword>
<dbReference type="InterPro" id="IPR001098">
    <property type="entry name" value="DNA-dir_DNA_pol_A_palm_dom"/>
</dbReference>
<organism evidence="14 15">
    <name type="scientific">Candidatus Magasanikbacteria bacterium RIFCSPLOWO2_01_FULL_40_15</name>
    <dbReference type="NCBI Taxonomy" id="1798686"/>
    <lineage>
        <taxon>Bacteria</taxon>
        <taxon>Candidatus Magasanikiibacteriota</taxon>
    </lineage>
</organism>
<dbReference type="InterPro" id="IPR054690">
    <property type="entry name" value="DNA_polI_exonuclease"/>
</dbReference>
<dbReference type="Pfam" id="PF01367">
    <property type="entry name" value="5_3_exonuc"/>
    <property type="match status" value="1"/>
</dbReference>
<keyword evidence="11" id="KW-0269">Exonuclease</keyword>
<dbReference type="SUPFAM" id="SSF47807">
    <property type="entry name" value="5' to 3' exonuclease, C-terminal subdomain"/>
    <property type="match status" value="1"/>
</dbReference>
<dbReference type="Proteomes" id="UP000177040">
    <property type="component" value="Unassembled WGS sequence"/>
</dbReference>
<sequence length="896" mass="100496">MEKTVKKFIIIDGNAVVHRAYHAIPPLTTKEGLMVNAVYGFAMMLLKVLDNIKPDYCAVAFDVAGGTFRDALFTEYKAKRIKADQELYDQIPLIHNLVAAFGIPVLTREGYEADDIIGAVVERFYQKEKKLELVILSGDMDLLQLVRDRVKVFSFKKGLSEFTEFDPAAVKEKYGFGPEQVVDYKALRGDASDNIPGVPGIGEKTATLLLQKIGGIEEIYSMIKKNNDQLTKNFSSAVLKKLIDGEASARMSYEVATVCREVPGLEFSLADCETKPLNRGALLPLFQRFGFVSLTRRLSEEDKKTKKKSTVSQGFNLKIRNIGTGESKKIISQIRQAGKITIKEVVAGNSILTGAWQGFIFAHSSDFLYVDWEKLNEIERHDWQEFFLDKDVVLFGHDLKQLVKTLFFSGIKVHSQLFDIMIASYVLNSGTRAHDLVSIALRELGEELPSGAQSSLFGSDLASVANELSIIMRVSESYRIALEKNKDEKVFDEIEMALIPVLAQMELYGVALDVHYLKELSGEAQIEVNKLTKKIWREAGEEFNIASPVQLRDILYEKMGLKLPGIKKGKTGYSTAASELEKMRGTHPIIEHIEDFRELTKLQNTYLEVLPTLVNPKTHRIHTSFNQAVAATGRLSSSDPNLQNIPIRTDLGRKIRHAFVAEKGKVLIVADYSQFELRIVASLANDAKLIEIFKRGEDVHKATAAIVNNVLLDEVTPDMRRAAKEVNFGVLYGMGVYGLSSRTGISQFEAKDFIEKYFQQFSGVKKYIDDTIAFARKEGYVETLFGRRRYISEIQSDNYQLRSAGERMAVNMPVQGTQADLVKMAMITIAKYLADNYPNGEVKMILQVHDELVFEVSNDLESVLIPIIKEKMINVIKLKVPIEVSVGVGKNWGEAK</sequence>
<comment type="function">
    <text evidence="11">In addition to polymerase activity, this DNA polymerase exhibits 5'-3' exonuclease activity.</text>
</comment>
<dbReference type="SMART" id="SM00482">
    <property type="entry name" value="POLAc"/>
    <property type="match status" value="1"/>
</dbReference>
<comment type="similarity">
    <text evidence="1 11">Belongs to the DNA polymerase type-A family.</text>
</comment>
<evidence type="ECO:0000256" key="11">
    <source>
        <dbReference type="RuleBase" id="RU004460"/>
    </source>
</evidence>